<organism evidence="1 2">
    <name type="scientific">Hymenobacter ginsengisoli</name>
    <dbReference type="NCBI Taxonomy" id="1051626"/>
    <lineage>
        <taxon>Bacteria</taxon>
        <taxon>Pseudomonadati</taxon>
        <taxon>Bacteroidota</taxon>
        <taxon>Cytophagia</taxon>
        <taxon>Cytophagales</taxon>
        <taxon>Hymenobacteraceae</taxon>
        <taxon>Hymenobacter</taxon>
    </lineage>
</organism>
<keyword evidence="2" id="KW-1185">Reference proteome</keyword>
<dbReference type="EMBL" id="BAABGQ010000005">
    <property type="protein sequence ID" value="GAA4496260.1"/>
    <property type="molecule type" value="Genomic_DNA"/>
</dbReference>
<protein>
    <recommendedName>
        <fullName evidence="3">STAS/SEC14 domain-containing protein</fullName>
    </recommendedName>
</protein>
<reference evidence="2" key="1">
    <citation type="journal article" date="2019" name="Int. J. Syst. Evol. Microbiol.">
        <title>The Global Catalogue of Microorganisms (GCM) 10K type strain sequencing project: providing services to taxonomists for standard genome sequencing and annotation.</title>
        <authorList>
            <consortium name="The Broad Institute Genomics Platform"/>
            <consortium name="The Broad Institute Genome Sequencing Center for Infectious Disease"/>
            <person name="Wu L."/>
            <person name="Ma J."/>
        </authorList>
    </citation>
    <scope>NUCLEOTIDE SEQUENCE [LARGE SCALE GENOMIC DNA]</scope>
    <source>
        <strain evidence="2">JCM 17841</strain>
    </source>
</reference>
<dbReference type="Proteomes" id="UP001501243">
    <property type="component" value="Unassembled WGS sequence"/>
</dbReference>
<sequence length="144" mass="16192">MTTVPSSNHLQPEADFLELRYRPDVQYLVARWHRPVSGAELRQGYFAILRLAREVNCTCWKIDLRSRNAPDEADRRWVAADFLARAAQRLDGPVCLGYLLTPSLLAQLGPPTPGPNRVAFFSEEGPLTDWLMQCQSSQPGRVAA</sequence>
<evidence type="ECO:0000313" key="1">
    <source>
        <dbReference type="EMBL" id="GAA4496260.1"/>
    </source>
</evidence>
<evidence type="ECO:0008006" key="3">
    <source>
        <dbReference type="Google" id="ProtNLM"/>
    </source>
</evidence>
<dbReference type="RefSeq" id="WP_208132341.1">
    <property type="nucleotide sequence ID" value="NZ_BAABGQ010000005.1"/>
</dbReference>
<accession>A0ABP8Q3A9</accession>
<name>A0ABP8Q3A9_9BACT</name>
<evidence type="ECO:0000313" key="2">
    <source>
        <dbReference type="Proteomes" id="UP001501243"/>
    </source>
</evidence>
<gene>
    <name evidence="1" type="ORF">GCM10023172_09250</name>
</gene>
<comment type="caution">
    <text evidence="1">The sequence shown here is derived from an EMBL/GenBank/DDBJ whole genome shotgun (WGS) entry which is preliminary data.</text>
</comment>
<proteinExistence type="predicted"/>